<dbReference type="GO" id="GO:0005525">
    <property type="term" value="F:GTP binding"/>
    <property type="evidence" value="ECO:0007669"/>
    <property type="project" value="UniProtKB-UniRule"/>
</dbReference>
<dbReference type="GO" id="GO:0003924">
    <property type="term" value="F:GTPase activity"/>
    <property type="evidence" value="ECO:0007669"/>
    <property type="project" value="UniProtKB-UniRule"/>
</dbReference>
<keyword evidence="3" id="KW-0963">Cytoplasm</keyword>
<feature type="binding site" evidence="3">
    <location>
        <begin position="178"/>
        <end position="186"/>
    </location>
    <ligand>
        <name>GTP</name>
        <dbReference type="ChEBI" id="CHEBI:37565"/>
    </ligand>
</feature>
<evidence type="ECO:0000313" key="7">
    <source>
        <dbReference type="Proteomes" id="UP000184233"/>
    </source>
</evidence>
<dbReference type="AlphaFoldDB" id="A0A1M3L727"/>
<dbReference type="EMBL" id="MKVH01000002">
    <property type="protein sequence ID" value="OJX61366.1"/>
    <property type="molecule type" value="Genomic_DNA"/>
</dbReference>
<dbReference type="Pfam" id="PF03193">
    <property type="entry name" value="RsgA_GTPase"/>
    <property type="match status" value="1"/>
</dbReference>
<dbReference type="GO" id="GO:0019843">
    <property type="term" value="F:rRNA binding"/>
    <property type="evidence" value="ECO:0007669"/>
    <property type="project" value="UniProtKB-KW"/>
</dbReference>
<dbReference type="PANTHER" id="PTHR32120">
    <property type="entry name" value="SMALL RIBOSOMAL SUBUNIT BIOGENESIS GTPASE RSGA"/>
    <property type="match status" value="1"/>
</dbReference>
<comment type="cofactor">
    <cofactor evidence="3">
        <name>Zn(2+)</name>
        <dbReference type="ChEBI" id="CHEBI:29105"/>
    </cofactor>
    <text evidence="3">Binds 1 zinc ion per subunit.</text>
</comment>
<dbReference type="Proteomes" id="UP000184233">
    <property type="component" value="Unassembled WGS sequence"/>
</dbReference>
<comment type="subunit">
    <text evidence="3">Monomer. Associates with 30S ribosomal subunit, binds 16S rRNA.</text>
</comment>
<keyword evidence="1 3" id="KW-0547">Nucleotide-binding</keyword>
<feature type="binding site" evidence="3">
    <location>
        <position position="264"/>
    </location>
    <ligand>
        <name>Zn(2+)</name>
        <dbReference type="ChEBI" id="CHEBI:29105"/>
    </ligand>
</feature>
<evidence type="ECO:0000256" key="1">
    <source>
        <dbReference type="ARBA" id="ARBA00022741"/>
    </source>
</evidence>
<dbReference type="EC" id="3.6.1.-" evidence="3"/>
<keyword evidence="3" id="KW-0690">Ribosome biogenesis</keyword>
<dbReference type="InterPro" id="IPR030378">
    <property type="entry name" value="G_CP_dom"/>
</dbReference>
<evidence type="ECO:0000256" key="2">
    <source>
        <dbReference type="ARBA" id="ARBA00023134"/>
    </source>
</evidence>
<reference evidence="6 7" key="1">
    <citation type="submission" date="2016-09" db="EMBL/GenBank/DDBJ databases">
        <title>Genome-resolved meta-omics ties microbial dynamics to process performance in biotechnology for thiocyanate degradation.</title>
        <authorList>
            <person name="Kantor R.S."/>
            <person name="Huddy R.J."/>
            <person name="Iyer R."/>
            <person name="Thomas B.C."/>
            <person name="Brown C.T."/>
            <person name="Anantharaman K."/>
            <person name="Tringe S."/>
            <person name="Hettich R.L."/>
            <person name="Harrison S.T."/>
            <person name="Banfield J.F."/>
        </authorList>
    </citation>
    <scope>NUCLEOTIDE SEQUENCE [LARGE SCALE GENOMIC DNA]</scope>
    <source>
        <strain evidence="6">59-99</strain>
    </source>
</reference>
<dbReference type="Gene3D" id="3.40.50.300">
    <property type="entry name" value="P-loop containing nucleotide triphosphate hydrolases"/>
    <property type="match status" value="1"/>
</dbReference>
<dbReference type="GO" id="GO:0005737">
    <property type="term" value="C:cytoplasm"/>
    <property type="evidence" value="ECO:0007669"/>
    <property type="project" value="UniProtKB-SubCell"/>
</dbReference>
<keyword evidence="3" id="KW-0862">Zinc</keyword>
<comment type="caution">
    <text evidence="6">The sequence shown here is derived from an EMBL/GenBank/DDBJ whole genome shotgun (WGS) entry which is preliminary data.</text>
</comment>
<dbReference type="GO" id="GO:0046872">
    <property type="term" value="F:metal ion binding"/>
    <property type="evidence" value="ECO:0007669"/>
    <property type="project" value="UniProtKB-KW"/>
</dbReference>
<dbReference type="SUPFAM" id="SSF52540">
    <property type="entry name" value="P-loop containing nucleoside triphosphate hydrolases"/>
    <property type="match status" value="1"/>
</dbReference>
<evidence type="ECO:0000256" key="3">
    <source>
        <dbReference type="HAMAP-Rule" id="MF_01820"/>
    </source>
</evidence>
<keyword evidence="3" id="KW-0378">Hydrolase</keyword>
<dbReference type="GO" id="GO:0042274">
    <property type="term" value="P:ribosomal small subunit biogenesis"/>
    <property type="evidence" value="ECO:0007669"/>
    <property type="project" value="UniProtKB-UniRule"/>
</dbReference>
<evidence type="ECO:0000259" key="4">
    <source>
        <dbReference type="PROSITE" id="PS50936"/>
    </source>
</evidence>
<name>A0A1M3L727_9BACT</name>
<keyword evidence="3" id="KW-0479">Metal-binding</keyword>
<keyword evidence="3" id="KW-0699">rRNA-binding</keyword>
<feature type="binding site" evidence="3">
    <location>
        <begin position="124"/>
        <end position="127"/>
    </location>
    <ligand>
        <name>GTP</name>
        <dbReference type="ChEBI" id="CHEBI:37565"/>
    </ligand>
</feature>
<dbReference type="InterPro" id="IPR004881">
    <property type="entry name" value="Ribosome_biogen_GTPase_RsgA"/>
</dbReference>
<feature type="binding site" evidence="3">
    <location>
        <position position="259"/>
    </location>
    <ligand>
        <name>Zn(2+)</name>
        <dbReference type="ChEBI" id="CHEBI:29105"/>
    </ligand>
</feature>
<comment type="subcellular location">
    <subcellularLocation>
        <location evidence="3">Cytoplasm</location>
    </subcellularLocation>
</comment>
<evidence type="ECO:0000313" key="6">
    <source>
        <dbReference type="EMBL" id="OJX61366.1"/>
    </source>
</evidence>
<feature type="domain" description="EngC GTPase" evidence="4">
    <location>
        <begin position="84"/>
        <end position="233"/>
    </location>
</feature>
<dbReference type="CDD" id="cd01854">
    <property type="entry name" value="YjeQ_EngC"/>
    <property type="match status" value="1"/>
</dbReference>
<accession>A0A1M3L727</accession>
<comment type="similarity">
    <text evidence="3">Belongs to the TRAFAC class YlqF/YawG GTPase family. RsgA subfamily.</text>
</comment>
<evidence type="ECO:0000259" key="5">
    <source>
        <dbReference type="PROSITE" id="PS51721"/>
    </source>
</evidence>
<dbReference type="InterPro" id="IPR027417">
    <property type="entry name" value="P-loop_NTPase"/>
</dbReference>
<comment type="function">
    <text evidence="3">One of several proteins that assist in the late maturation steps of the functional core of the 30S ribosomal subunit. Helps release RbfA from mature subunits. May play a role in the assembly of ribosomal proteins into the subunit. Circularly permuted GTPase that catalyzes slow GTP hydrolysis, GTPase activity is stimulated by the 30S ribosomal subunit.</text>
</comment>
<keyword evidence="2 3" id="KW-0342">GTP-binding</keyword>
<dbReference type="PROSITE" id="PS51721">
    <property type="entry name" value="G_CP"/>
    <property type="match status" value="1"/>
</dbReference>
<dbReference type="HAMAP" id="MF_01820">
    <property type="entry name" value="GTPase_RsgA"/>
    <property type="match status" value="1"/>
</dbReference>
<feature type="binding site" evidence="3">
    <location>
        <position position="266"/>
    </location>
    <ligand>
        <name>Zn(2+)</name>
        <dbReference type="ChEBI" id="CHEBI:29105"/>
    </ligand>
</feature>
<keyword evidence="3" id="KW-0694">RNA-binding</keyword>
<feature type="binding site" evidence="3">
    <location>
        <position position="272"/>
    </location>
    <ligand>
        <name>Zn(2+)</name>
        <dbReference type="ChEBI" id="CHEBI:29105"/>
    </ligand>
</feature>
<organism evidence="6 7">
    <name type="scientific">Candidatus Kapaibacterium thiocyanatum</name>
    <dbReference type="NCBI Taxonomy" id="1895771"/>
    <lineage>
        <taxon>Bacteria</taxon>
        <taxon>Pseudomonadati</taxon>
        <taxon>Candidatus Kapaibacteriota</taxon>
        <taxon>Candidatus Kapaibacteriia</taxon>
        <taxon>Candidatus Kapaibacteriales</taxon>
        <taxon>Candidatus Kapaibacteriaceae</taxon>
        <taxon>Candidatus Kapaibacterium</taxon>
    </lineage>
</organism>
<gene>
    <name evidence="3" type="primary">rsgA</name>
    <name evidence="6" type="ORF">BGO89_01185</name>
</gene>
<dbReference type="NCBIfam" id="TIGR00157">
    <property type="entry name" value="ribosome small subunit-dependent GTPase A"/>
    <property type="match status" value="1"/>
</dbReference>
<dbReference type="STRING" id="1895771.BGO89_01185"/>
<proteinExistence type="inferred from homology"/>
<feature type="domain" description="CP-type G" evidence="5">
    <location>
        <begin position="74"/>
        <end position="235"/>
    </location>
</feature>
<dbReference type="PANTHER" id="PTHR32120:SF11">
    <property type="entry name" value="SMALL RIBOSOMAL SUBUNIT BIOGENESIS GTPASE RSGA 1, MITOCHONDRIAL-RELATED"/>
    <property type="match status" value="1"/>
</dbReference>
<dbReference type="PROSITE" id="PS50936">
    <property type="entry name" value="ENGC_GTPASE"/>
    <property type="match status" value="1"/>
</dbReference>
<dbReference type="Gene3D" id="1.10.40.50">
    <property type="entry name" value="Probable gtpase engc, domain 3"/>
    <property type="match status" value="1"/>
</dbReference>
<sequence>MTAMGPHWLVAVGSVVYVCTVSGTVECPHTSTIVTVGDIVWLVPDPAGTQHGDPAATIVRVEERRTLLSRKAAGRAQREQVVVANVDQLCIVMAAALPTYNKRLIDRYLIAADKGDLRPIICINKIDLMPEDVLGDLHDDFSTYLALDIPVIFVSAAKNRGLDMLRAELGHCSTLLSGPSGVGKSSIINLLSDARQQVGAISEKYLKGRHTTTAATSIPLPDGGWVVDSPGLREFAIWELTADELPYYFEEFAPFAQECRFNPCSHTHEPGCRVKAAVEAGELDPERYESYLNILDTIMLERP</sequence>
<protein>
    <recommendedName>
        <fullName evidence="3">Small ribosomal subunit biogenesis GTPase RsgA</fullName>
        <ecNumber evidence="3">3.6.1.-</ecNumber>
    </recommendedName>
</protein>
<dbReference type="InterPro" id="IPR010914">
    <property type="entry name" value="RsgA_GTPase_dom"/>
</dbReference>